<protein>
    <recommendedName>
        <fullName evidence="9">Bacterial surface antigen (D15) domain-containing protein</fullName>
    </recommendedName>
</protein>
<proteinExistence type="inferred from homology"/>
<dbReference type="EMBL" id="BTGU01000012">
    <property type="protein sequence ID" value="GMN41249.1"/>
    <property type="molecule type" value="Genomic_DNA"/>
</dbReference>
<evidence type="ECO:0000313" key="10">
    <source>
        <dbReference type="EMBL" id="GMN41249.1"/>
    </source>
</evidence>
<evidence type="ECO:0000256" key="3">
    <source>
        <dbReference type="ARBA" id="ARBA00022452"/>
    </source>
</evidence>
<feature type="region of interest" description="Disordered" evidence="8">
    <location>
        <begin position="414"/>
        <end position="440"/>
    </location>
</feature>
<dbReference type="Pfam" id="PF01103">
    <property type="entry name" value="Omp85"/>
    <property type="match status" value="1"/>
</dbReference>
<keyword evidence="6" id="KW-0472">Membrane</keyword>
<dbReference type="GO" id="GO:0005741">
    <property type="term" value="C:mitochondrial outer membrane"/>
    <property type="evidence" value="ECO:0007669"/>
    <property type="project" value="UniProtKB-SubCell"/>
</dbReference>
<comment type="subcellular location">
    <subcellularLocation>
        <location evidence="1">Mitochondrion outer membrane</location>
        <topology evidence="1">Multi-pass membrane protein</topology>
    </subcellularLocation>
    <subcellularLocation>
        <location evidence="7">Plastid</location>
        <location evidence="7">Chloroplast outer membrane</location>
    </subcellularLocation>
</comment>
<sequence>MANSDEAKQNLNILNPNKDQDQLAPSNADDDDEDDEYEADDDGDNEADEADEDDEEEPPRKHRPPSTEAQLRAERSKLENLVRRLSNEKVPLRVHDVIIKGNGKTKEYVIEAEIEGVRKARTMQELLEAAGIANAKLQGLEIFDSVRITLDSGPPELPGTANVIVEVVETKSPLSGECGAYTKPAARSWTLEGSLKYKNWLGYGDLWDGSLAYGPNQTSEVSAGVYLPRLKCFLTPVVVRAFLLSQDWQEYSSYKERQLGLSLGLISTKRHDLVYNLGWRTLTDPSQMASRTIRRQLGHGLLSSLKYTFKIDRRNSPVRPTRGYACVSTSQIGGIAPDPRCLRFLRQEFDLRYALPFGFYNAALNFGISAGIVFPWGSGFLIKPSSLPERFFMGGDFSPVCTLGGPTTVWGFKTRGIGPTEPRRQNSDKPDGGNSDSSGRDVIGGDLAVTAFADLSFDLPIRWLREHGVHGHIFAGSGNLAKLTENEYRNFSIRKFYESFRSSVGAGIVVPTKFFRLECTYARCYKELVADILLCIYVLSGCTIDAGLTDFQKNNQGRISETLMESFSLTLYIYCLTLDVLYLTDMCRSSTMVVEWYFTGSLKTIVGRMVFGLASQLRHRILDLFFDIDWVALRWQAKHHFKARLGSRKRSLCYAQIEENKCFFEDVGTWGCGCSGCPLRFTEPWNGLNTDTITCSCRI</sequence>
<evidence type="ECO:0000313" key="11">
    <source>
        <dbReference type="Proteomes" id="UP001187192"/>
    </source>
</evidence>
<evidence type="ECO:0000256" key="6">
    <source>
        <dbReference type="ARBA" id="ARBA00023136"/>
    </source>
</evidence>
<comment type="similarity">
    <text evidence="2">Belongs to the SAM50/omp85 family.</text>
</comment>
<feature type="compositionally biased region" description="Acidic residues" evidence="8">
    <location>
        <begin position="28"/>
        <end position="57"/>
    </location>
</feature>
<dbReference type="PANTHER" id="PTHR12815">
    <property type="entry name" value="SORTING AND ASSEMBLY MACHINERY SAMM50 PROTEIN FAMILY MEMBER"/>
    <property type="match status" value="1"/>
</dbReference>
<keyword evidence="11" id="KW-1185">Reference proteome</keyword>
<dbReference type="Gene3D" id="3.10.20.310">
    <property type="entry name" value="membrane protein fhac"/>
    <property type="match status" value="1"/>
</dbReference>
<dbReference type="AlphaFoldDB" id="A0AA87ZQ57"/>
<feature type="region of interest" description="Disordered" evidence="8">
    <location>
        <begin position="1"/>
        <end position="72"/>
    </location>
</feature>
<evidence type="ECO:0000256" key="5">
    <source>
        <dbReference type="ARBA" id="ARBA00022805"/>
    </source>
</evidence>
<keyword evidence="4" id="KW-0812">Transmembrane</keyword>
<name>A0AA87ZQ57_FICCA</name>
<evidence type="ECO:0000256" key="1">
    <source>
        <dbReference type="ARBA" id="ARBA00004374"/>
    </source>
</evidence>
<keyword evidence="3" id="KW-1134">Transmembrane beta strand</keyword>
<dbReference type="FunFam" id="2.40.160.50:FF:000005">
    <property type="entry name" value="Outer membrane OMP85 family protein"/>
    <property type="match status" value="1"/>
</dbReference>
<organism evidence="10 11">
    <name type="scientific">Ficus carica</name>
    <name type="common">Common fig</name>
    <dbReference type="NCBI Taxonomy" id="3494"/>
    <lineage>
        <taxon>Eukaryota</taxon>
        <taxon>Viridiplantae</taxon>
        <taxon>Streptophyta</taxon>
        <taxon>Embryophyta</taxon>
        <taxon>Tracheophyta</taxon>
        <taxon>Spermatophyta</taxon>
        <taxon>Magnoliopsida</taxon>
        <taxon>eudicotyledons</taxon>
        <taxon>Gunneridae</taxon>
        <taxon>Pentapetalae</taxon>
        <taxon>rosids</taxon>
        <taxon>fabids</taxon>
        <taxon>Rosales</taxon>
        <taxon>Moraceae</taxon>
        <taxon>Ficeae</taxon>
        <taxon>Ficus</taxon>
    </lineage>
</organism>
<dbReference type="FunFam" id="3.10.20.310:FF:000016">
    <property type="entry name" value="Outer membrane OMP85 family protein"/>
    <property type="match status" value="1"/>
</dbReference>
<evidence type="ECO:0000256" key="4">
    <source>
        <dbReference type="ARBA" id="ARBA00022692"/>
    </source>
</evidence>
<comment type="caution">
    <text evidence="10">The sequence shown here is derived from an EMBL/GenBank/DDBJ whole genome shotgun (WGS) entry which is preliminary data.</text>
</comment>
<dbReference type="GO" id="GO:0009707">
    <property type="term" value="C:chloroplast outer membrane"/>
    <property type="evidence" value="ECO:0007669"/>
    <property type="project" value="UniProtKB-SubCell"/>
</dbReference>
<feature type="compositionally biased region" description="Basic and acidic residues" evidence="8">
    <location>
        <begin position="421"/>
        <end position="431"/>
    </location>
</feature>
<evidence type="ECO:0000256" key="2">
    <source>
        <dbReference type="ARBA" id="ARBA00010913"/>
    </source>
</evidence>
<evidence type="ECO:0000256" key="7">
    <source>
        <dbReference type="ARBA" id="ARBA00024013"/>
    </source>
</evidence>
<dbReference type="PANTHER" id="PTHR12815:SF18">
    <property type="entry name" value="SORTING AND ASSEMBLY MACHINERY COMPONENT 50 HOMOLOG"/>
    <property type="match status" value="1"/>
</dbReference>
<reference evidence="10" key="1">
    <citation type="submission" date="2023-07" db="EMBL/GenBank/DDBJ databases">
        <title>draft genome sequence of fig (Ficus carica).</title>
        <authorList>
            <person name="Takahashi T."/>
            <person name="Nishimura K."/>
        </authorList>
    </citation>
    <scope>NUCLEOTIDE SEQUENCE</scope>
</reference>
<dbReference type="InterPro" id="IPR000184">
    <property type="entry name" value="Bac_surfAg_D15"/>
</dbReference>
<dbReference type="Gene3D" id="2.40.160.50">
    <property type="entry name" value="membrane protein fhac: a member of the omp85/tpsb transporter family"/>
    <property type="match status" value="1"/>
</dbReference>
<evidence type="ECO:0000259" key="9">
    <source>
        <dbReference type="Pfam" id="PF01103"/>
    </source>
</evidence>
<keyword evidence="5" id="KW-0934">Plastid</keyword>
<dbReference type="Proteomes" id="UP001187192">
    <property type="component" value="Unassembled WGS sequence"/>
</dbReference>
<keyword evidence="5" id="KW-1002">Plastid outer membrane</keyword>
<accession>A0AA87ZQ57</accession>
<evidence type="ECO:0000256" key="8">
    <source>
        <dbReference type="SAM" id="MobiDB-lite"/>
    </source>
</evidence>
<feature type="domain" description="Bacterial surface antigen (D15)" evidence="9">
    <location>
        <begin position="199"/>
        <end position="523"/>
    </location>
</feature>
<gene>
    <name evidence="10" type="ORF">TIFTF001_010461</name>
</gene>
<dbReference type="InterPro" id="IPR039910">
    <property type="entry name" value="D15-like"/>
</dbReference>